<comment type="caution">
    <text evidence="1">The sequence shown here is derived from an EMBL/GenBank/DDBJ whole genome shotgun (WGS) entry which is preliminary data.</text>
</comment>
<dbReference type="AlphaFoldDB" id="A0A1F7KZK1"/>
<proteinExistence type="predicted"/>
<sequence>MFELAVPRRIELPRKIALRVEPDIYSRGSVNIFALNHTATQVSPEMRMKIFPVLRTCDNLLCEGTSTSLRKMYDFDQFAYERYIVSTFKKKHKTPIHPLEEGCNIFEMTDKYGLDKNEMGTYLLLSQYAEPIINAKSTQEAFKAIDDGIQRVLSIQDNVESLDIASIKNRLRSIVINKGQLPETITDEVLLDILRLTAAIAICYRGFLSEYEYLGPNIKRLMTELPGRKGIVVGKAHLEAVEKALENEEFVQPERWEDFIEKFDPVRKGAIQITRQLMSINA</sequence>
<protein>
    <submittedName>
        <fullName evidence="1">Uncharacterized protein</fullName>
    </submittedName>
</protein>
<evidence type="ECO:0000313" key="2">
    <source>
        <dbReference type="Proteomes" id="UP000177050"/>
    </source>
</evidence>
<dbReference type="EMBL" id="MGBR01000001">
    <property type="protein sequence ID" value="OGK73251.1"/>
    <property type="molecule type" value="Genomic_DNA"/>
</dbReference>
<gene>
    <name evidence="1" type="ORF">A3K52_00405</name>
</gene>
<organism evidence="1 2">
    <name type="scientific">Candidatus Roizmanbacteria bacterium RIFOXYD1_FULL_38_12</name>
    <dbReference type="NCBI Taxonomy" id="1802093"/>
    <lineage>
        <taxon>Bacteria</taxon>
        <taxon>Candidatus Roizmaniibacteriota</taxon>
    </lineage>
</organism>
<dbReference type="Proteomes" id="UP000177050">
    <property type="component" value="Unassembled WGS sequence"/>
</dbReference>
<reference evidence="1 2" key="1">
    <citation type="journal article" date="2016" name="Nat. Commun.">
        <title>Thousands of microbial genomes shed light on interconnected biogeochemical processes in an aquifer system.</title>
        <authorList>
            <person name="Anantharaman K."/>
            <person name="Brown C.T."/>
            <person name="Hug L.A."/>
            <person name="Sharon I."/>
            <person name="Castelle C.J."/>
            <person name="Probst A.J."/>
            <person name="Thomas B.C."/>
            <person name="Singh A."/>
            <person name="Wilkins M.J."/>
            <person name="Karaoz U."/>
            <person name="Brodie E.L."/>
            <person name="Williams K.H."/>
            <person name="Hubbard S.S."/>
            <person name="Banfield J.F."/>
        </authorList>
    </citation>
    <scope>NUCLEOTIDE SEQUENCE [LARGE SCALE GENOMIC DNA]</scope>
</reference>
<accession>A0A1F7KZK1</accession>
<name>A0A1F7KZK1_9BACT</name>
<evidence type="ECO:0000313" key="1">
    <source>
        <dbReference type="EMBL" id="OGK73251.1"/>
    </source>
</evidence>